<keyword evidence="1" id="KW-0812">Transmembrane</keyword>
<keyword evidence="3" id="KW-1185">Reference proteome</keyword>
<accession>A0A318JA51</accession>
<organism evidence="2 3">
    <name type="scientific">Undibacterium pigrum</name>
    <dbReference type="NCBI Taxonomy" id="401470"/>
    <lineage>
        <taxon>Bacteria</taxon>
        <taxon>Pseudomonadati</taxon>
        <taxon>Pseudomonadota</taxon>
        <taxon>Betaproteobacteria</taxon>
        <taxon>Burkholderiales</taxon>
        <taxon>Oxalobacteraceae</taxon>
        <taxon>Undibacterium</taxon>
    </lineage>
</organism>
<sequence length="111" mass="12428">MQSFSTDALLLAVPELKDVAPKHYPDLVLLAAQKTFKTRKPFWREFMSGLTIFAAVYLSNRIAAPDSIWISCVLTAGLALVSMFAIDLVYFRKLKPAIIDRLAKIKLGVKE</sequence>
<evidence type="ECO:0000313" key="2">
    <source>
        <dbReference type="EMBL" id="PXX45242.1"/>
    </source>
</evidence>
<protein>
    <submittedName>
        <fullName evidence="2">Uncharacterized protein</fullName>
    </submittedName>
</protein>
<dbReference type="Proteomes" id="UP000247792">
    <property type="component" value="Unassembled WGS sequence"/>
</dbReference>
<reference evidence="2 3" key="1">
    <citation type="submission" date="2018-05" db="EMBL/GenBank/DDBJ databases">
        <title>Genomic Encyclopedia of Type Strains, Phase IV (KMG-IV): sequencing the most valuable type-strain genomes for metagenomic binning, comparative biology and taxonomic classification.</title>
        <authorList>
            <person name="Goeker M."/>
        </authorList>
    </citation>
    <scope>NUCLEOTIDE SEQUENCE [LARGE SCALE GENOMIC DNA]</scope>
    <source>
        <strain evidence="2 3">DSM 19792</strain>
    </source>
</reference>
<feature type="transmembrane region" description="Helical" evidence="1">
    <location>
        <begin position="42"/>
        <end position="62"/>
    </location>
</feature>
<dbReference type="AlphaFoldDB" id="A0A318JA51"/>
<proteinExistence type="predicted"/>
<keyword evidence="1" id="KW-1133">Transmembrane helix</keyword>
<feature type="transmembrane region" description="Helical" evidence="1">
    <location>
        <begin position="68"/>
        <end position="91"/>
    </location>
</feature>
<name>A0A318JA51_9BURK</name>
<gene>
    <name evidence="2" type="ORF">DFR42_102470</name>
</gene>
<keyword evidence="1" id="KW-0472">Membrane</keyword>
<dbReference type="EMBL" id="QJKB01000002">
    <property type="protein sequence ID" value="PXX45242.1"/>
    <property type="molecule type" value="Genomic_DNA"/>
</dbReference>
<comment type="caution">
    <text evidence="2">The sequence shown here is derived from an EMBL/GenBank/DDBJ whole genome shotgun (WGS) entry which is preliminary data.</text>
</comment>
<dbReference type="RefSeq" id="WP_110254694.1">
    <property type="nucleotide sequence ID" value="NZ_QJKB01000002.1"/>
</dbReference>
<evidence type="ECO:0000256" key="1">
    <source>
        <dbReference type="SAM" id="Phobius"/>
    </source>
</evidence>
<evidence type="ECO:0000313" key="3">
    <source>
        <dbReference type="Proteomes" id="UP000247792"/>
    </source>
</evidence>
<dbReference type="OrthoDB" id="8780037at2"/>